<dbReference type="InterPro" id="IPR001394">
    <property type="entry name" value="Peptidase_C19_UCH"/>
</dbReference>
<feature type="compositionally biased region" description="Basic and acidic residues" evidence="6">
    <location>
        <begin position="681"/>
        <end position="691"/>
    </location>
</feature>
<feature type="compositionally biased region" description="Polar residues" evidence="6">
    <location>
        <begin position="501"/>
        <end position="510"/>
    </location>
</feature>
<dbReference type="GO" id="GO:0005634">
    <property type="term" value="C:nucleus"/>
    <property type="evidence" value="ECO:0007669"/>
    <property type="project" value="TreeGrafter"/>
</dbReference>
<feature type="compositionally biased region" description="Low complexity" evidence="6">
    <location>
        <begin position="520"/>
        <end position="542"/>
    </location>
</feature>
<dbReference type="PROSITE" id="PS00973">
    <property type="entry name" value="USP_2"/>
    <property type="match status" value="1"/>
</dbReference>
<feature type="region of interest" description="Disordered" evidence="6">
    <location>
        <begin position="575"/>
        <end position="691"/>
    </location>
</feature>
<reference evidence="8" key="1">
    <citation type="submission" date="2020-05" db="EMBL/GenBank/DDBJ databases">
        <title>Phylogenomic resolution of chytrid fungi.</title>
        <authorList>
            <person name="Stajich J.E."/>
            <person name="Amses K."/>
            <person name="Simmons R."/>
            <person name="Seto K."/>
            <person name="Myers J."/>
            <person name="Bonds A."/>
            <person name="Quandt C.A."/>
            <person name="Barry K."/>
            <person name="Liu P."/>
            <person name="Grigoriev I."/>
            <person name="Longcore J.E."/>
            <person name="James T.Y."/>
        </authorList>
    </citation>
    <scope>NUCLEOTIDE SEQUENCE</scope>
    <source>
        <strain evidence="8">JEL0379</strain>
    </source>
</reference>
<evidence type="ECO:0000256" key="3">
    <source>
        <dbReference type="ARBA" id="ARBA00012759"/>
    </source>
</evidence>
<protein>
    <recommendedName>
        <fullName evidence="3">ubiquitinyl hydrolase 1</fullName>
        <ecNumber evidence="3">3.4.19.12</ecNumber>
    </recommendedName>
</protein>
<feature type="compositionally biased region" description="Low complexity" evidence="6">
    <location>
        <begin position="575"/>
        <end position="584"/>
    </location>
</feature>
<feature type="compositionally biased region" description="Pro residues" evidence="6">
    <location>
        <begin position="629"/>
        <end position="638"/>
    </location>
</feature>
<evidence type="ECO:0000313" key="9">
    <source>
        <dbReference type="Proteomes" id="UP001212152"/>
    </source>
</evidence>
<comment type="similarity">
    <text evidence="2">Belongs to the peptidase C19 family.</text>
</comment>
<dbReference type="Proteomes" id="UP001212152">
    <property type="component" value="Unassembled WGS sequence"/>
</dbReference>
<dbReference type="PANTHER" id="PTHR24006">
    <property type="entry name" value="UBIQUITIN CARBOXYL-TERMINAL HYDROLASE"/>
    <property type="match status" value="1"/>
</dbReference>
<dbReference type="CDD" id="cd02663">
    <property type="entry name" value="Peptidase_C19G"/>
    <property type="match status" value="1"/>
</dbReference>
<feature type="region of interest" description="Disordered" evidence="6">
    <location>
        <begin position="1"/>
        <end position="31"/>
    </location>
</feature>
<dbReference type="EMBL" id="JADGJQ010000004">
    <property type="protein sequence ID" value="KAJ3184301.1"/>
    <property type="molecule type" value="Genomic_DNA"/>
</dbReference>
<evidence type="ECO:0000256" key="5">
    <source>
        <dbReference type="ARBA" id="ARBA00022801"/>
    </source>
</evidence>
<dbReference type="GO" id="GO:0016579">
    <property type="term" value="P:protein deubiquitination"/>
    <property type="evidence" value="ECO:0007669"/>
    <property type="project" value="InterPro"/>
</dbReference>
<dbReference type="EC" id="3.4.19.12" evidence="3"/>
<feature type="domain" description="USP" evidence="7">
    <location>
        <begin position="45"/>
        <end position="401"/>
    </location>
</feature>
<comment type="catalytic activity">
    <reaction evidence="1">
        <text>Thiol-dependent hydrolysis of ester, thioester, amide, peptide and isopeptide bonds formed by the C-terminal Gly of ubiquitin (a 76-residue protein attached to proteins as an intracellular targeting signal).</text>
        <dbReference type="EC" id="3.4.19.12"/>
    </reaction>
</comment>
<keyword evidence="5" id="KW-0378">Hydrolase</keyword>
<feature type="region of interest" description="Disordered" evidence="6">
    <location>
        <begin position="408"/>
        <end position="465"/>
    </location>
</feature>
<dbReference type="GO" id="GO:0006508">
    <property type="term" value="P:proteolysis"/>
    <property type="evidence" value="ECO:0007669"/>
    <property type="project" value="UniProtKB-KW"/>
</dbReference>
<keyword evidence="9" id="KW-1185">Reference proteome</keyword>
<dbReference type="InterPro" id="IPR018200">
    <property type="entry name" value="USP_CS"/>
</dbReference>
<dbReference type="Pfam" id="PF00443">
    <property type="entry name" value="UCH"/>
    <property type="match status" value="1"/>
</dbReference>
<feature type="compositionally biased region" description="Basic residues" evidence="6">
    <location>
        <begin position="548"/>
        <end position="557"/>
    </location>
</feature>
<dbReference type="InterPro" id="IPR050164">
    <property type="entry name" value="Peptidase_C19"/>
</dbReference>
<evidence type="ECO:0000259" key="7">
    <source>
        <dbReference type="PROSITE" id="PS50235"/>
    </source>
</evidence>
<evidence type="ECO:0000256" key="1">
    <source>
        <dbReference type="ARBA" id="ARBA00000707"/>
    </source>
</evidence>
<feature type="compositionally biased region" description="Basic and acidic residues" evidence="6">
    <location>
        <begin position="11"/>
        <end position="31"/>
    </location>
</feature>
<sequence length="691" mass="74477">MTGYFGADAARGGKDTKPVGGGEKESVLSKLDWKRKDSASKAAAAATNNGGSAKPALASALSGSTSNSAIPEMLELKASDGDTLLSSLHDLFVSITSQKKKTGTIGPRVFISTLKRENALFRSTMHQDAHEMLNYLLNAIAEILLRQTREEEDKLHHQLYGGLQIPNGANQPRAPSPLDAVGKANGYNIPRFLADPQRPAPPPRPSWVHELFEGLLTNETKCLTCETVTSRDETFLDLSVDVEPNCSLSYCLRNFSKSETLCQKNKFFCDNCRSLQEAEKRMIVRQAPNILAVHLKRFKYQEQLQRYIKLAYSVPFPLELRLSHFVDNADDPERLYELFAVIVHIGTGPHHGHYVTLVKSNGQWLLFDDDEVSPVEESELHRYYGDDQSAGCGYIFFYKATSFQPPHSAGQYATGEDGAFPQASVRTSQDPPPAISQPQPQTHPAEGTSFTQTTYQPPPQPLPQLDQPIALTQQLNGATANPFATPDSLSAASSVVMPPNTDGSNSSFVHQTHHPHTLLPSSAASTTPSAAAAPVPSVIPPAQNHHPLEHRKSKKRLVPNGVGKRASLANVLHEAAARAAAAASGHHHNNHANQQHNTHPPDKDRPNGAAAAEAPPPPISAPSAVVENPLPPPMPPGATPANGLRSSAAAAEPEPDVAVGGGGSGEEEKKADGWGSWFGKGKKDREKKVKD</sequence>
<gene>
    <name evidence="8" type="ORF">HDU87_005148</name>
</gene>
<comment type="caution">
    <text evidence="8">The sequence shown here is derived from an EMBL/GenBank/DDBJ whole genome shotgun (WGS) entry which is preliminary data.</text>
</comment>
<proteinExistence type="inferred from homology"/>
<evidence type="ECO:0000313" key="8">
    <source>
        <dbReference type="EMBL" id="KAJ3184301.1"/>
    </source>
</evidence>
<keyword evidence="4" id="KW-0645">Protease</keyword>
<dbReference type="PANTHER" id="PTHR24006:SF733">
    <property type="entry name" value="RE52890P"/>
    <property type="match status" value="1"/>
</dbReference>
<dbReference type="InterPro" id="IPR028889">
    <property type="entry name" value="USP"/>
</dbReference>
<feature type="compositionally biased region" description="Low complexity" evidence="6">
    <location>
        <begin position="646"/>
        <end position="658"/>
    </location>
</feature>
<dbReference type="AlphaFoldDB" id="A0AAD5TSV4"/>
<feature type="compositionally biased region" description="Polar residues" evidence="6">
    <location>
        <begin position="436"/>
        <end position="455"/>
    </location>
</feature>
<dbReference type="GO" id="GO:0004843">
    <property type="term" value="F:cysteine-type deubiquitinase activity"/>
    <property type="evidence" value="ECO:0007669"/>
    <property type="project" value="UniProtKB-EC"/>
</dbReference>
<name>A0AAD5TSV4_9FUNG</name>
<evidence type="ECO:0000256" key="2">
    <source>
        <dbReference type="ARBA" id="ARBA00009085"/>
    </source>
</evidence>
<evidence type="ECO:0000256" key="4">
    <source>
        <dbReference type="ARBA" id="ARBA00022670"/>
    </source>
</evidence>
<dbReference type="SUPFAM" id="SSF54001">
    <property type="entry name" value="Cysteine proteinases"/>
    <property type="match status" value="1"/>
</dbReference>
<dbReference type="InterPro" id="IPR038765">
    <property type="entry name" value="Papain-like_cys_pep_sf"/>
</dbReference>
<accession>A0AAD5TSV4</accession>
<organism evidence="8 9">
    <name type="scientific">Geranomyces variabilis</name>
    <dbReference type="NCBI Taxonomy" id="109894"/>
    <lineage>
        <taxon>Eukaryota</taxon>
        <taxon>Fungi</taxon>
        <taxon>Fungi incertae sedis</taxon>
        <taxon>Chytridiomycota</taxon>
        <taxon>Chytridiomycota incertae sedis</taxon>
        <taxon>Chytridiomycetes</taxon>
        <taxon>Spizellomycetales</taxon>
        <taxon>Powellomycetaceae</taxon>
        <taxon>Geranomyces</taxon>
    </lineage>
</organism>
<dbReference type="Gene3D" id="3.90.70.10">
    <property type="entry name" value="Cysteine proteinases"/>
    <property type="match status" value="1"/>
</dbReference>
<evidence type="ECO:0000256" key="6">
    <source>
        <dbReference type="SAM" id="MobiDB-lite"/>
    </source>
</evidence>
<dbReference type="PROSITE" id="PS50235">
    <property type="entry name" value="USP_3"/>
    <property type="match status" value="1"/>
</dbReference>
<dbReference type="GO" id="GO:0005829">
    <property type="term" value="C:cytosol"/>
    <property type="evidence" value="ECO:0007669"/>
    <property type="project" value="TreeGrafter"/>
</dbReference>
<feature type="region of interest" description="Disordered" evidence="6">
    <location>
        <begin position="479"/>
        <end position="561"/>
    </location>
</feature>